<evidence type="ECO:0000313" key="1">
    <source>
        <dbReference type="Ensembl" id="ENSPMGP00000019389.1"/>
    </source>
</evidence>
<name>A0A3B4AS13_9GOBI</name>
<sequence>MVPPPRLTGALRSFSGLCKTEDPTEKPVDVKAKRLKRQELFAKEGLTWKKIVSFCSEHEELRTVLQAAKQIGNYPLFRQDSVQRTLDAPM</sequence>
<protein>
    <submittedName>
        <fullName evidence="1">Uncharacterized protein</fullName>
    </submittedName>
</protein>
<evidence type="ECO:0000313" key="2">
    <source>
        <dbReference type="Proteomes" id="UP000261520"/>
    </source>
</evidence>
<organism evidence="1 2">
    <name type="scientific">Periophthalmus magnuspinnatus</name>
    <dbReference type="NCBI Taxonomy" id="409849"/>
    <lineage>
        <taxon>Eukaryota</taxon>
        <taxon>Metazoa</taxon>
        <taxon>Chordata</taxon>
        <taxon>Craniata</taxon>
        <taxon>Vertebrata</taxon>
        <taxon>Euteleostomi</taxon>
        <taxon>Actinopterygii</taxon>
        <taxon>Neopterygii</taxon>
        <taxon>Teleostei</taxon>
        <taxon>Neoteleostei</taxon>
        <taxon>Acanthomorphata</taxon>
        <taxon>Gobiaria</taxon>
        <taxon>Gobiiformes</taxon>
        <taxon>Gobioidei</taxon>
        <taxon>Gobiidae</taxon>
        <taxon>Oxudercinae</taxon>
        <taxon>Periophthalmus</taxon>
    </lineage>
</organism>
<dbReference type="AlphaFoldDB" id="A0A3B4AS13"/>
<proteinExistence type="predicted"/>
<dbReference type="Ensembl" id="ENSPMGT00000020665.1">
    <property type="protein sequence ID" value="ENSPMGP00000019389.1"/>
    <property type="gene ID" value="ENSPMGG00000015746.1"/>
</dbReference>
<dbReference type="Proteomes" id="UP000261520">
    <property type="component" value="Unplaced"/>
</dbReference>
<accession>A0A3B4AS13</accession>
<dbReference type="STRING" id="409849.ENSPMGP00000019389"/>
<reference evidence="1" key="1">
    <citation type="submission" date="2025-08" db="UniProtKB">
        <authorList>
            <consortium name="Ensembl"/>
        </authorList>
    </citation>
    <scope>IDENTIFICATION</scope>
</reference>
<keyword evidence="2" id="KW-1185">Reference proteome</keyword>
<reference evidence="1" key="2">
    <citation type="submission" date="2025-09" db="UniProtKB">
        <authorList>
            <consortium name="Ensembl"/>
        </authorList>
    </citation>
    <scope>IDENTIFICATION</scope>
</reference>